<feature type="active site" evidence="9">
    <location>
        <position position="169"/>
    </location>
</feature>
<name>A0A7J5B1F5_9MICO</name>
<evidence type="ECO:0000313" key="11">
    <source>
        <dbReference type="EMBL" id="KAB1637747.1"/>
    </source>
</evidence>
<dbReference type="GO" id="GO:0046872">
    <property type="term" value="F:metal ion binding"/>
    <property type="evidence" value="ECO:0007669"/>
    <property type="project" value="UniProtKB-KW"/>
</dbReference>
<dbReference type="HAMAP" id="MF_02244">
    <property type="entry name" value="Coproheme_decarbox_2"/>
    <property type="match status" value="1"/>
</dbReference>
<dbReference type="AlphaFoldDB" id="A0A7J5B1F5"/>
<dbReference type="OrthoDB" id="9773646at2"/>
<dbReference type="GO" id="GO:0006785">
    <property type="term" value="P:heme B biosynthetic process"/>
    <property type="evidence" value="ECO:0007669"/>
    <property type="project" value="UniProtKB-UniRule"/>
</dbReference>
<keyword evidence="3 9" id="KW-0479">Metal-binding</keyword>
<keyword evidence="9" id="KW-0350">Heme biosynthesis</keyword>
<dbReference type="Proteomes" id="UP000490386">
    <property type="component" value="Unassembled WGS sequence"/>
</dbReference>
<comment type="caution">
    <text evidence="11">The sequence shown here is derived from an EMBL/GenBank/DDBJ whole genome shotgun (WGS) entry which is preliminary data.</text>
</comment>
<dbReference type="EC" id="1.3.98.5" evidence="8 9"/>
<organism evidence="11 12">
    <name type="scientific">Pseudoclavibacter terrae</name>
    <dbReference type="NCBI Taxonomy" id="1530195"/>
    <lineage>
        <taxon>Bacteria</taxon>
        <taxon>Bacillati</taxon>
        <taxon>Actinomycetota</taxon>
        <taxon>Actinomycetes</taxon>
        <taxon>Micrococcales</taxon>
        <taxon>Microbacteriaceae</taxon>
        <taxon>Pseudoclavibacter</taxon>
    </lineage>
</organism>
<feature type="region of interest" description="Disordered" evidence="10">
    <location>
        <begin position="1"/>
        <end position="42"/>
    </location>
</feature>
<evidence type="ECO:0000256" key="6">
    <source>
        <dbReference type="ARBA" id="ARBA00030236"/>
    </source>
</evidence>
<feature type="compositionally biased region" description="Low complexity" evidence="10">
    <location>
        <begin position="19"/>
        <end position="33"/>
    </location>
</feature>
<evidence type="ECO:0000256" key="9">
    <source>
        <dbReference type="HAMAP-Rule" id="MF_02244"/>
    </source>
</evidence>
<evidence type="ECO:0000256" key="1">
    <source>
        <dbReference type="ARBA" id="ARBA00014413"/>
    </source>
</evidence>
<reference evidence="11 12" key="1">
    <citation type="submission" date="2019-09" db="EMBL/GenBank/DDBJ databases">
        <title>Phylogeny of genus Pseudoclavibacter and closely related genus.</title>
        <authorList>
            <person name="Li Y."/>
        </authorList>
    </citation>
    <scope>NUCLEOTIDE SEQUENCE [LARGE SCALE GENOMIC DNA]</scope>
    <source>
        <strain evidence="11 12">THG-MD12</strain>
    </source>
</reference>
<dbReference type="RefSeq" id="WP_151423913.1">
    <property type="nucleotide sequence ID" value="NZ_WBJX01000003.1"/>
</dbReference>
<comment type="pathway">
    <text evidence="9">Porphyrin-containing compound metabolism; protoheme biosynthesis.</text>
</comment>
<dbReference type="GO" id="GO:0016634">
    <property type="term" value="F:oxidoreductase activity, acting on the CH-CH group of donors, oxygen as acceptor"/>
    <property type="evidence" value="ECO:0007669"/>
    <property type="project" value="UniProtKB-UniRule"/>
</dbReference>
<accession>A0A7J5B1F5</accession>
<evidence type="ECO:0000256" key="3">
    <source>
        <dbReference type="ARBA" id="ARBA00022723"/>
    </source>
</evidence>
<comment type="function">
    <text evidence="9">Involved in coproporphyrin-dependent heme b biosynthesis. Catalyzes the decarboxylation of Fe-coproporphyrin III (coproheme) to heme b (protoheme IX), the last step of the pathway. The reaction occurs in a stepwise manner with a three-propionate intermediate.</text>
</comment>
<comment type="catalytic activity">
    <reaction evidence="9">
        <text>harderoheme III + H2O2 + H(+) = heme b + CO2 + 2 H2O</text>
        <dbReference type="Rhea" id="RHEA:57944"/>
        <dbReference type="ChEBI" id="CHEBI:15377"/>
        <dbReference type="ChEBI" id="CHEBI:15378"/>
        <dbReference type="ChEBI" id="CHEBI:16240"/>
        <dbReference type="ChEBI" id="CHEBI:16526"/>
        <dbReference type="ChEBI" id="CHEBI:60344"/>
        <dbReference type="ChEBI" id="CHEBI:142463"/>
    </reaction>
</comment>
<dbReference type="PANTHER" id="PTHR36843">
    <property type="entry name" value="HEME-DEPENDENT PEROXIDASE YWFI-RELATED"/>
    <property type="match status" value="1"/>
</dbReference>
<evidence type="ECO:0000256" key="2">
    <source>
        <dbReference type="ARBA" id="ARBA00022617"/>
    </source>
</evidence>
<dbReference type="Gene3D" id="3.30.70.1030">
    <property type="entry name" value="Apc35880, domain 1"/>
    <property type="match status" value="1"/>
</dbReference>
<dbReference type="NCBIfam" id="NF042928">
    <property type="entry name" value="HemQ_actino"/>
    <property type="match status" value="1"/>
</dbReference>
<gene>
    <name evidence="9" type="primary">chdC</name>
    <name evidence="11" type="ORF">F8O03_11140</name>
</gene>
<proteinExistence type="inferred from homology"/>
<evidence type="ECO:0000256" key="7">
    <source>
        <dbReference type="ARBA" id="ARBA00049896"/>
    </source>
</evidence>
<comment type="cofactor">
    <cofactor evidence="9">
        <name>Fe-coproporphyrin III</name>
        <dbReference type="ChEBI" id="CHEBI:68438"/>
    </cofactor>
    <text evidence="9">Fe-coproporphyrin III acts as both substrate and redox cofactor.</text>
</comment>
<comment type="catalytic activity">
    <reaction evidence="7">
        <text>Fe-coproporphyrin III + 2 H2O2 + 2 H(+) = heme b + 2 CO2 + 4 H2O</text>
        <dbReference type="Rhea" id="RHEA:56516"/>
        <dbReference type="ChEBI" id="CHEBI:15377"/>
        <dbReference type="ChEBI" id="CHEBI:15378"/>
        <dbReference type="ChEBI" id="CHEBI:16240"/>
        <dbReference type="ChEBI" id="CHEBI:16526"/>
        <dbReference type="ChEBI" id="CHEBI:60344"/>
        <dbReference type="ChEBI" id="CHEBI:68438"/>
        <dbReference type="EC" id="1.3.98.5"/>
    </reaction>
    <physiologicalReaction direction="left-to-right" evidence="7">
        <dbReference type="Rhea" id="RHEA:56517"/>
    </physiologicalReaction>
</comment>
<dbReference type="InterPro" id="IPR011008">
    <property type="entry name" value="Dimeric_a/b-barrel"/>
</dbReference>
<sequence>MTHSNEVPAYAAEPNATSAVPAQQTEQAAPEAHAGNEEQGGGTTLTEYTMISVFRRETLNELVLSGRDAIKAVDELDGIVAELAENGVKVRGFYDVSGFRHDGELMVWLHGEVPESLQWGLRQIRRSELIAPLTPSWQIVGVHRAAEFSARHMPAYMLGKEPRQWVTVYPFVRSYEWYLLPEDERRQMLAEHGRAGSSYTSTLTNTVASFGISDYEWLLALEDDNLLNLVDMMRDLRQTDARRHVREEVPFYTGRFVQTSEIVEVLQ</sequence>
<protein>
    <recommendedName>
        <fullName evidence="1 9">Coproheme decarboxylase</fullName>
        <ecNumber evidence="8 9">1.3.98.5</ecNumber>
    </recommendedName>
    <alternativeName>
        <fullName evidence="5 9">Coproheme III oxidative decarboxylase</fullName>
    </alternativeName>
    <alternativeName>
        <fullName evidence="6 9">Hydrogen peroxide-dependent heme synthase</fullName>
    </alternativeName>
</protein>
<dbReference type="EMBL" id="WBJX01000003">
    <property type="protein sequence ID" value="KAB1637747.1"/>
    <property type="molecule type" value="Genomic_DNA"/>
</dbReference>
<keyword evidence="9" id="KW-0560">Oxidoreductase</keyword>
<evidence type="ECO:0000256" key="8">
    <source>
        <dbReference type="ARBA" id="ARBA00050019"/>
    </source>
</evidence>
<dbReference type="Pfam" id="PF06778">
    <property type="entry name" value="Chlor_dismutase"/>
    <property type="match status" value="1"/>
</dbReference>
<dbReference type="GO" id="GO:0020037">
    <property type="term" value="F:heme binding"/>
    <property type="evidence" value="ECO:0007669"/>
    <property type="project" value="InterPro"/>
</dbReference>
<feature type="binding site" description="axial binding residue" evidence="9">
    <location>
        <position position="192"/>
    </location>
    <ligand>
        <name>Fe-coproporphyrin III</name>
        <dbReference type="ChEBI" id="CHEBI:68438"/>
    </ligand>
    <ligandPart>
        <name>Fe</name>
        <dbReference type="ChEBI" id="CHEBI:18248"/>
    </ligandPart>
</feature>
<dbReference type="SUPFAM" id="SSF54909">
    <property type="entry name" value="Dimeric alpha+beta barrel"/>
    <property type="match status" value="1"/>
</dbReference>
<evidence type="ECO:0000313" key="12">
    <source>
        <dbReference type="Proteomes" id="UP000490386"/>
    </source>
</evidence>
<dbReference type="PANTHER" id="PTHR36843:SF1">
    <property type="entry name" value="COPROHEME DECARBOXYLASE"/>
    <property type="match status" value="1"/>
</dbReference>
<dbReference type="InterPro" id="IPR010644">
    <property type="entry name" value="ChdC/CLD"/>
</dbReference>
<comment type="similarity">
    <text evidence="9">Belongs to the ChdC family. Type 2 subfamily.</text>
</comment>
<keyword evidence="4 9" id="KW-0408">Iron</keyword>
<evidence type="ECO:0000256" key="10">
    <source>
        <dbReference type="SAM" id="MobiDB-lite"/>
    </source>
</evidence>
<keyword evidence="12" id="KW-1185">Reference proteome</keyword>
<keyword evidence="2 9" id="KW-0349">Heme</keyword>
<evidence type="ECO:0000256" key="4">
    <source>
        <dbReference type="ARBA" id="ARBA00023004"/>
    </source>
</evidence>
<comment type="catalytic activity">
    <reaction evidence="9">
        <text>Fe-coproporphyrin III + H2O2 + H(+) = harderoheme III + CO2 + 2 H2O</text>
        <dbReference type="Rhea" id="RHEA:57940"/>
        <dbReference type="ChEBI" id="CHEBI:15377"/>
        <dbReference type="ChEBI" id="CHEBI:15378"/>
        <dbReference type="ChEBI" id="CHEBI:16240"/>
        <dbReference type="ChEBI" id="CHEBI:16526"/>
        <dbReference type="ChEBI" id="CHEBI:68438"/>
        <dbReference type="ChEBI" id="CHEBI:142463"/>
    </reaction>
</comment>
<evidence type="ECO:0000256" key="5">
    <source>
        <dbReference type="ARBA" id="ARBA00029882"/>
    </source>
</evidence>